<name>B0T713_CAUSK</name>
<evidence type="ECO:0000313" key="3">
    <source>
        <dbReference type="EMBL" id="ABZ72651.1"/>
    </source>
</evidence>
<dbReference type="STRING" id="366602.Caul_3524"/>
<dbReference type="AlphaFoldDB" id="B0T713"/>
<evidence type="ECO:0000256" key="1">
    <source>
        <dbReference type="SAM" id="MobiDB-lite"/>
    </source>
</evidence>
<sequence length="140" mass="14869">MSRWVVPERPTTVKATDQNGEPPDGPLSRVVKYVPTEVVAAFTLLFTALVSLGVTADQAKLAASGLIAVFFVVTILHVARDAPKGVVRQAHLVVSPLSFLAWAYPISSAMLGGWFVPLASFFAQAIVIALALVIKPSEAK</sequence>
<evidence type="ECO:0000256" key="2">
    <source>
        <dbReference type="SAM" id="Phobius"/>
    </source>
</evidence>
<accession>B0T713</accession>
<gene>
    <name evidence="3" type="ordered locus">Caul_3524</name>
</gene>
<organism evidence="3">
    <name type="scientific">Caulobacter sp. (strain K31)</name>
    <dbReference type="NCBI Taxonomy" id="366602"/>
    <lineage>
        <taxon>Bacteria</taxon>
        <taxon>Pseudomonadati</taxon>
        <taxon>Pseudomonadota</taxon>
        <taxon>Alphaproteobacteria</taxon>
        <taxon>Caulobacterales</taxon>
        <taxon>Caulobacteraceae</taxon>
        <taxon>Caulobacter</taxon>
    </lineage>
</organism>
<feature type="region of interest" description="Disordered" evidence="1">
    <location>
        <begin position="1"/>
        <end position="26"/>
    </location>
</feature>
<keyword evidence="2" id="KW-0472">Membrane</keyword>
<feature type="transmembrane region" description="Helical" evidence="2">
    <location>
        <begin position="38"/>
        <end position="55"/>
    </location>
</feature>
<reference evidence="3" key="1">
    <citation type="submission" date="2008-01" db="EMBL/GenBank/DDBJ databases">
        <title>Complete sequence of chromosome of Caulobacter sp. K31.</title>
        <authorList>
            <consortium name="US DOE Joint Genome Institute"/>
            <person name="Copeland A."/>
            <person name="Lucas S."/>
            <person name="Lapidus A."/>
            <person name="Barry K."/>
            <person name="Glavina del Rio T."/>
            <person name="Dalin E."/>
            <person name="Tice H."/>
            <person name="Pitluck S."/>
            <person name="Bruce D."/>
            <person name="Goodwin L."/>
            <person name="Thompson L.S."/>
            <person name="Brettin T."/>
            <person name="Detter J.C."/>
            <person name="Han C."/>
            <person name="Schmutz J."/>
            <person name="Larimer F."/>
            <person name="Land M."/>
            <person name="Hauser L."/>
            <person name="Kyrpides N."/>
            <person name="Kim E."/>
            <person name="Stephens C."/>
            <person name="Richardson P."/>
        </authorList>
    </citation>
    <scope>NUCLEOTIDE SEQUENCE [LARGE SCALE GENOMIC DNA]</scope>
    <source>
        <strain evidence="3">K31</strain>
    </source>
</reference>
<keyword evidence="2" id="KW-0812">Transmembrane</keyword>
<dbReference type="EMBL" id="CP000927">
    <property type="protein sequence ID" value="ABZ72651.1"/>
    <property type="molecule type" value="Genomic_DNA"/>
</dbReference>
<dbReference type="KEGG" id="cak:Caul_3524"/>
<proteinExistence type="predicted"/>
<feature type="transmembrane region" description="Helical" evidence="2">
    <location>
        <begin position="111"/>
        <end position="134"/>
    </location>
</feature>
<feature type="transmembrane region" description="Helical" evidence="2">
    <location>
        <begin position="61"/>
        <end position="79"/>
    </location>
</feature>
<protein>
    <submittedName>
        <fullName evidence="3">Uncharacterized protein</fullName>
    </submittedName>
</protein>
<keyword evidence="2" id="KW-1133">Transmembrane helix</keyword>
<dbReference type="eggNOG" id="ENOG50343X1">
    <property type="taxonomic scope" value="Bacteria"/>
</dbReference>
<dbReference type="HOGENOM" id="CLU_1831526_0_0_5"/>